<dbReference type="InterPro" id="IPR029753">
    <property type="entry name" value="D-isomer_DH_CS"/>
</dbReference>
<feature type="domain" description="D-3-phosphoglycerate dehydrogenase ASB" evidence="12">
    <location>
        <begin position="326"/>
        <end position="442"/>
    </location>
</feature>
<dbReference type="PANTHER" id="PTHR42789:SF1">
    <property type="entry name" value="D-ISOMER SPECIFIC 2-HYDROXYACID DEHYDROGENASE FAMILY PROTEIN (AFU_ORTHOLOGUE AFUA_6G10090)"/>
    <property type="match status" value="1"/>
</dbReference>
<dbReference type="SUPFAM" id="SSF52283">
    <property type="entry name" value="Formate/glycerate dehydrogenase catalytic domain-like"/>
    <property type="match status" value="1"/>
</dbReference>
<comment type="similarity">
    <text evidence="2 8">Belongs to the D-isomer specific 2-hydroxyacid dehydrogenase family.</text>
</comment>
<feature type="domain" description="D-isomer specific 2-hydroxyacid dehydrogenase NAD-binding" evidence="11">
    <location>
        <begin position="108"/>
        <end position="282"/>
    </location>
</feature>
<dbReference type="SUPFAM" id="SSF51735">
    <property type="entry name" value="NAD(P)-binding Rossmann-fold domains"/>
    <property type="match status" value="1"/>
</dbReference>
<dbReference type="CDD" id="cd12173">
    <property type="entry name" value="PGDH_4"/>
    <property type="match status" value="1"/>
</dbReference>
<proteinExistence type="inferred from homology"/>
<dbReference type="Pfam" id="PF02826">
    <property type="entry name" value="2-Hacid_dh_C"/>
    <property type="match status" value="1"/>
</dbReference>
<name>A0A6S6SZ36_9GAMM</name>
<dbReference type="PROSITE" id="PS00670">
    <property type="entry name" value="D_2_HYDROXYACID_DH_2"/>
    <property type="match status" value="1"/>
</dbReference>
<evidence type="ECO:0000259" key="10">
    <source>
        <dbReference type="Pfam" id="PF00389"/>
    </source>
</evidence>
<keyword evidence="9" id="KW-0718">Serine biosynthesis</keyword>
<evidence type="ECO:0000256" key="5">
    <source>
        <dbReference type="ARBA" id="ARBA00023002"/>
    </source>
</evidence>
<evidence type="ECO:0000256" key="4">
    <source>
        <dbReference type="ARBA" id="ARBA00021582"/>
    </source>
</evidence>
<sequence>MNKPKVLIADSMSGMALKVFEERGIEVVQPGKLSVPELLDIIGEFDGVAIRSATKITPELLEHATRLKVVGRAGIGVDNVNVPACTKRGVVVMNTPFGNAITTAEHAMAMMLSLARHIPQATQSTKEGKWEKSRFMGMELTGKTLGLIGAGNIGSIVAKKSIGYGLKVQAYDPFLTEERADKLGVQKVDLDTLLSTSDIISLHVPKTPETANIIDAAALSKMKKNSLLVNCARGGLIDEAALYTAMKSGHLKGAALDVYEVEPARENPLFELPNIICTPHLGASTSEAQEKVAVQVAEQISDYLLDDAINNALNAPSLSGEESKLLKPYLQLAQRLGSFVGQLTHDPIKSLTVTYGGDATAINTAPLTTQITQSVLEHHSSSINAVNAREVARERNIDLIEAFNDGKDAYPCRITVTVETEAFTRRICGTLIQNQPRVIDVKGIPLESK</sequence>
<dbReference type="InterPro" id="IPR045626">
    <property type="entry name" value="PGDH_ASB_dom"/>
</dbReference>
<dbReference type="UniPathway" id="UPA00135">
    <property type="reaction ID" value="UER00196"/>
</dbReference>
<dbReference type="EC" id="1.1.1.95" evidence="3 9"/>
<organism evidence="13">
    <name type="scientific">uncultured Thiotrichaceae bacterium</name>
    <dbReference type="NCBI Taxonomy" id="298394"/>
    <lineage>
        <taxon>Bacteria</taxon>
        <taxon>Pseudomonadati</taxon>
        <taxon>Pseudomonadota</taxon>
        <taxon>Gammaproteobacteria</taxon>
        <taxon>Thiotrichales</taxon>
        <taxon>Thiotrichaceae</taxon>
        <taxon>environmental samples</taxon>
    </lineage>
</organism>
<evidence type="ECO:0000256" key="7">
    <source>
        <dbReference type="ARBA" id="ARBA00048731"/>
    </source>
</evidence>
<accession>A0A6S6SZ36</accession>
<keyword evidence="9" id="KW-0028">Amino-acid biosynthesis</keyword>
<evidence type="ECO:0000256" key="2">
    <source>
        <dbReference type="ARBA" id="ARBA00005854"/>
    </source>
</evidence>
<dbReference type="GO" id="GO:0004617">
    <property type="term" value="F:phosphoglycerate dehydrogenase activity"/>
    <property type="evidence" value="ECO:0007669"/>
    <property type="project" value="UniProtKB-UniRule"/>
</dbReference>
<dbReference type="InterPro" id="IPR006236">
    <property type="entry name" value="PGDH"/>
</dbReference>
<dbReference type="Pfam" id="PF19304">
    <property type="entry name" value="PGDH_inter"/>
    <property type="match status" value="1"/>
</dbReference>
<evidence type="ECO:0000256" key="8">
    <source>
        <dbReference type="RuleBase" id="RU003719"/>
    </source>
</evidence>
<evidence type="ECO:0000256" key="3">
    <source>
        <dbReference type="ARBA" id="ARBA00013143"/>
    </source>
</evidence>
<dbReference type="GO" id="GO:0051287">
    <property type="term" value="F:NAD binding"/>
    <property type="evidence" value="ECO:0007669"/>
    <property type="project" value="UniProtKB-UniRule"/>
</dbReference>
<keyword evidence="6 9" id="KW-0520">NAD</keyword>
<feature type="domain" description="D-isomer specific 2-hydroxyacid dehydrogenase catalytic" evidence="10">
    <location>
        <begin position="6"/>
        <end position="314"/>
    </location>
</feature>
<dbReference type="InterPro" id="IPR050857">
    <property type="entry name" value="D-2-hydroxyacid_DH"/>
</dbReference>
<dbReference type="FunFam" id="3.40.50.720:FF:000021">
    <property type="entry name" value="D-3-phosphoglycerate dehydrogenase"/>
    <property type="match status" value="1"/>
</dbReference>
<evidence type="ECO:0000259" key="12">
    <source>
        <dbReference type="Pfam" id="PF19304"/>
    </source>
</evidence>
<evidence type="ECO:0000313" key="13">
    <source>
        <dbReference type="EMBL" id="CAA6816010.1"/>
    </source>
</evidence>
<evidence type="ECO:0000259" key="11">
    <source>
        <dbReference type="Pfam" id="PF02826"/>
    </source>
</evidence>
<dbReference type="PROSITE" id="PS00671">
    <property type="entry name" value="D_2_HYDROXYACID_DH_3"/>
    <property type="match status" value="1"/>
</dbReference>
<dbReference type="InterPro" id="IPR006140">
    <property type="entry name" value="D-isomer_DH_NAD-bd"/>
</dbReference>
<dbReference type="Pfam" id="PF00389">
    <property type="entry name" value="2-Hacid_dh"/>
    <property type="match status" value="1"/>
</dbReference>
<dbReference type="InterPro" id="IPR006139">
    <property type="entry name" value="D-isomer_2_OHA_DH_cat_dom"/>
</dbReference>
<dbReference type="GO" id="GO:0006564">
    <property type="term" value="P:L-serine biosynthetic process"/>
    <property type="evidence" value="ECO:0007669"/>
    <property type="project" value="UniProtKB-UniRule"/>
</dbReference>
<dbReference type="EMBL" id="CACVAV010000256">
    <property type="protein sequence ID" value="CAA6816010.1"/>
    <property type="molecule type" value="Genomic_DNA"/>
</dbReference>
<evidence type="ECO:0000256" key="9">
    <source>
        <dbReference type="RuleBase" id="RU363003"/>
    </source>
</evidence>
<dbReference type="PANTHER" id="PTHR42789">
    <property type="entry name" value="D-ISOMER SPECIFIC 2-HYDROXYACID DEHYDROGENASE FAMILY PROTEIN (AFU_ORTHOLOGUE AFUA_6G10090)"/>
    <property type="match status" value="1"/>
</dbReference>
<dbReference type="SUPFAM" id="SSF143548">
    <property type="entry name" value="Serine metabolism enzymes domain"/>
    <property type="match status" value="1"/>
</dbReference>
<dbReference type="NCBIfam" id="TIGR01327">
    <property type="entry name" value="PGDH"/>
    <property type="match status" value="1"/>
</dbReference>
<reference evidence="13" key="1">
    <citation type="submission" date="2020-01" db="EMBL/GenBank/DDBJ databases">
        <authorList>
            <person name="Meier V. D."/>
            <person name="Meier V D."/>
        </authorList>
    </citation>
    <scope>NUCLEOTIDE SEQUENCE</scope>
    <source>
        <strain evidence="13">HLG_WM_MAG_08</strain>
    </source>
</reference>
<dbReference type="AlphaFoldDB" id="A0A6S6SZ36"/>
<feature type="non-terminal residue" evidence="13">
    <location>
        <position position="449"/>
    </location>
</feature>
<evidence type="ECO:0000256" key="1">
    <source>
        <dbReference type="ARBA" id="ARBA00005216"/>
    </source>
</evidence>
<protein>
    <recommendedName>
        <fullName evidence="4 9">D-3-phosphoglycerate dehydrogenase</fullName>
        <ecNumber evidence="3 9">1.1.1.95</ecNumber>
    </recommendedName>
</protein>
<comment type="pathway">
    <text evidence="1 9">Amino-acid biosynthesis; L-serine biosynthesis; L-serine from 3-phospho-D-glycerate: step 1/3.</text>
</comment>
<gene>
    <name evidence="13" type="ORF">HELGO_WM45644</name>
</gene>
<dbReference type="Gene3D" id="3.30.1330.90">
    <property type="entry name" value="D-3-phosphoglycerate dehydrogenase, domain 3"/>
    <property type="match status" value="1"/>
</dbReference>
<comment type="catalytic activity">
    <reaction evidence="7 9">
        <text>(2R)-3-phosphoglycerate + NAD(+) = 3-phosphooxypyruvate + NADH + H(+)</text>
        <dbReference type="Rhea" id="RHEA:12641"/>
        <dbReference type="ChEBI" id="CHEBI:15378"/>
        <dbReference type="ChEBI" id="CHEBI:18110"/>
        <dbReference type="ChEBI" id="CHEBI:57540"/>
        <dbReference type="ChEBI" id="CHEBI:57945"/>
        <dbReference type="ChEBI" id="CHEBI:58272"/>
        <dbReference type="EC" id="1.1.1.95"/>
    </reaction>
</comment>
<dbReference type="InterPro" id="IPR036291">
    <property type="entry name" value="NAD(P)-bd_dom_sf"/>
</dbReference>
<dbReference type="Gene3D" id="3.40.50.720">
    <property type="entry name" value="NAD(P)-binding Rossmann-like Domain"/>
    <property type="match status" value="2"/>
</dbReference>
<dbReference type="InterPro" id="IPR029009">
    <property type="entry name" value="ASB_dom_sf"/>
</dbReference>
<keyword evidence="5 8" id="KW-0560">Oxidoreductase</keyword>
<evidence type="ECO:0000256" key="6">
    <source>
        <dbReference type="ARBA" id="ARBA00023027"/>
    </source>
</evidence>